<dbReference type="AlphaFoldDB" id="A0A9P6PWS2"/>
<feature type="region of interest" description="Disordered" evidence="4">
    <location>
        <begin position="1"/>
        <end position="111"/>
    </location>
</feature>
<feature type="region of interest" description="Disordered" evidence="4">
    <location>
        <begin position="353"/>
        <end position="379"/>
    </location>
</feature>
<comment type="subcellular location">
    <subcellularLocation>
        <location evidence="3">Nucleus</location>
    </subcellularLocation>
</comment>
<dbReference type="PANTHER" id="PTHR46010">
    <property type="entry name" value="PROTEIN IWS1 HOMOLOG"/>
    <property type="match status" value="1"/>
</dbReference>
<dbReference type="OrthoDB" id="21124at2759"/>
<protein>
    <submittedName>
        <fullName evidence="6">Transcription factor iws1</fullName>
    </submittedName>
</protein>
<feature type="compositionally biased region" description="Basic and acidic residues" evidence="4">
    <location>
        <begin position="19"/>
        <end position="31"/>
    </location>
</feature>
<feature type="compositionally biased region" description="Acidic residues" evidence="4">
    <location>
        <begin position="53"/>
        <end position="67"/>
    </location>
</feature>
<comment type="function">
    <text evidence="1">Transcription factor involved in RNA polymerase II transcription regulation. May function in both SPT15/TBP post-recruitment and recruitment steps of transcription.</text>
</comment>
<feature type="region of interest" description="Disordered" evidence="4">
    <location>
        <begin position="302"/>
        <end position="334"/>
    </location>
</feature>
<dbReference type="SUPFAM" id="SSF47676">
    <property type="entry name" value="Conserved domain common to transcription factors TFIIS, elongin A, CRSP70"/>
    <property type="match status" value="1"/>
</dbReference>
<comment type="caution">
    <text evidence="6">The sequence shown here is derived from an EMBL/GenBank/DDBJ whole genome shotgun (WGS) entry which is preliminary data.</text>
</comment>
<evidence type="ECO:0000256" key="4">
    <source>
        <dbReference type="SAM" id="MobiDB-lite"/>
    </source>
</evidence>
<dbReference type="GO" id="GO:0016973">
    <property type="term" value="P:poly(A)+ mRNA export from nucleus"/>
    <property type="evidence" value="ECO:0007669"/>
    <property type="project" value="TreeGrafter"/>
</dbReference>
<evidence type="ECO:0000313" key="6">
    <source>
        <dbReference type="EMBL" id="KAG0254664.1"/>
    </source>
</evidence>
<evidence type="ECO:0000259" key="5">
    <source>
        <dbReference type="PROSITE" id="PS51319"/>
    </source>
</evidence>
<evidence type="ECO:0000256" key="3">
    <source>
        <dbReference type="PROSITE-ProRule" id="PRU00649"/>
    </source>
</evidence>
<feature type="compositionally biased region" description="Basic residues" evidence="4">
    <location>
        <begin position="364"/>
        <end position="379"/>
    </location>
</feature>
<name>A0A9P6PWS2_9FUNG</name>
<gene>
    <name evidence="6" type="primary">IWS1</name>
    <name evidence="6" type="ORF">BG011_005608</name>
</gene>
<sequence length="379" mass="42675">MSSDEKHMHDIFGDDDDDKDHIDDHSNKNQQEENGDNDFEETTLSTAPAQDGDAAEDEDEDEDEEDIQLPSFKKKRADGDSSAPEPTKKKSMKKSRLAEGGAGEGDKDLPLDPKQAALEKFAADFEMAVKSGKTSTRRRKKDEEDVDTRLDENAARFVAKMREAAFADIDSKLKNTSALAKVRMLESVKRQLNKSHVHNIFMDNGILEAMKLWLEPLQDASLPSLDIIQEFLDILDVLPITTDHLVSSGVGRVVYFYTKVDDSRVTPGIKRKAHTLVDKWSRPIIKLSQDYRDKAISYADDFASGSSKRRRPDASSSSRIPEEPDNPKRMGVRVPQIDRGSYAIMPESSLTFDKSRNAKSDRYKKLKSHMARIKQVGRS</sequence>
<feature type="compositionally biased region" description="Basic and acidic residues" evidence="4">
    <location>
        <begin position="353"/>
        <end position="363"/>
    </location>
</feature>
<dbReference type="PROSITE" id="PS51319">
    <property type="entry name" value="TFIIS_N"/>
    <property type="match status" value="1"/>
</dbReference>
<dbReference type="EMBL" id="JAAAJA010000390">
    <property type="protein sequence ID" value="KAG0254664.1"/>
    <property type="molecule type" value="Genomic_DNA"/>
</dbReference>
<proteinExistence type="inferred from homology"/>
<evidence type="ECO:0000313" key="7">
    <source>
        <dbReference type="Proteomes" id="UP000726737"/>
    </source>
</evidence>
<organism evidence="6 7">
    <name type="scientific">Mortierella polycephala</name>
    <dbReference type="NCBI Taxonomy" id="41804"/>
    <lineage>
        <taxon>Eukaryota</taxon>
        <taxon>Fungi</taxon>
        <taxon>Fungi incertae sedis</taxon>
        <taxon>Mucoromycota</taxon>
        <taxon>Mortierellomycotina</taxon>
        <taxon>Mortierellomycetes</taxon>
        <taxon>Mortierellales</taxon>
        <taxon>Mortierellaceae</taxon>
        <taxon>Mortierella</taxon>
    </lineage>
</organism>
<dbReference type="InterPro" id="IPR051037">
    <property type="entry name" value="RNAPII_TF_IWS1"/>
</dbReference>
<feature type="compositionally biased region" description="Basic and acidic residues" evidence="4">
    <location>
        <begin position="1"/>
        <end position="12"/>
    </location>
</feature>
<dbReference type="InterPro" id="IPR017923">
    <property type="entry name" value="TFIIS_N"/>
</dbReference>
<evidence type="ECO:0000256" key="1">
    <source>
        <dbReference type="ARBA" id="ARBA00037349"/>
    </source>
</evidence>
<comment type="similarity">
    <text evidence="2">Belongs to the IWS1 family.</text>
</comment>
<evidence type="ECO:0000256" key="2">
    <source>
        <dbReference type="ARBA" id="ARBA00037992"/>
    </source>
</evidence>
<dbReference type="Proteomes" id="UP000726737">
    <property type="component" value="Unassembled WGS sequence"/>
</dbReference>
<dbReference type="PANTHER" id="PTHR46010:SF1">
    <property type="entry name" value="PROTEIN IWS1 HOMOLOG"/>
    <property type="match status" value="1"/>
</dbReference>
<accession>A0A9P6PWS2</accession>
<dbReference type="GO" id="GO:0005634">
    <property type="term" value="C:nucleus"/>
    <property type="evidence" value="ECO:0007669"/>
    <property type="project" value="UniProtKB-SubCell"/>
</dbReference>
<keyword evidence="7" id="KW-1185">Reference proteome</keyword>
<feature type="domain" description="TFIIS N-terminal" evidence="5">
    <location>
        <begin position="208"/>
        <end position="287"/>
    </location>
</feature>
<keyword evidence="3" id="KW-0539">Nucleus</keyword>
<dbReference type="InterPro" id="IPR035441">
    <property type="entry name" value="TFIIS/LEDGF_dom_sf"/>
</dbReference>
<reference evidence="6" key="1">
    <citation type="journal article" date="2020" name="Fungal Divers.">
        <title>Resolving the Mortierellaceae phylogeny through synthesis of multi-gene phylogenetics and phylogenomics.</title>
        <authorList>
            <person name="Vandepol N."/>
            <person name="Liber J."/>
            <person name="Desiro A."/>
            <person name="Na H."/>
            <person name="Kennedy M."/>
            <person name="Barry K."/>
            <person name="Grigoriev I.V."/>
            <person name="Miller A.N."/>
            <person name="O'Donnell K."/>
            <person name="Stajich J.E."/>
            <person name="Bonito G."/>
        </authorList>
    </citation>
    <scope>NUCLEOTIDE SEQUENCE</scope>
    <source>
        <strain evidence="6">KOD948</strain>
    </source>
</reference>
<dbReference type="Gene3D" id="1.20.930.10">
    <property type="entry name" value="Conserved domain common to transcription factors TFIIS, elongin A, CRSP70"/>
    <property type="match status" value="1"/>
</dbReference>
<dbReference type="Pfam" id="PF08711">
    <property type="entry name" value="Med26"/>
    <property type="match status" value="1"/>
</dbReference>